<comment type="caution">
    <text evidence="1">The sequence shown here is derived from an EMBL/GenBank/DDBJ whole genome shotgun (WGS) entry which is preliminary data.</text>
</comment>
<dbReference type="EMBL" id="JBHTLJ010000001">
    <property type="protein sequence ID" value="MFD1160820.1"/>
    <property type="molecule type" value="Genomic_DNA"/>
</dbReference>
<reference evidence="2" key="1">
    <citation type="journal article" date="2019" name="Int. J. Syst. Evol. Microbiol.">
        <title>The Global Catalogue of Microorganisms (GCM) 10K type strain sequencing project: providing services to taxonomists for standard genome sequencing and annotation.</title>
        <authorList>
            <consortium name="The Broad Institute Genomics Platform"/>
            <consortium name="The Broad Institute Genome Sequencing Center for Infectious Disease"/>
            <person name="Wu L."/>
            <person name="Ma J."/>
        </authorList>
    </citation>
    <scope>NUCLEOTIDE SEQUENCE [LARGE SCALE GENOMIC DNA]</scope>
    <source>
        <strain evidence="2">CCUG 63246</strain>
    </source>
</reference>
<evidence type="ECO:0008006" key="3">
    <source>
        <dbReference type="Google" id="ProtNLM"/>
    </source>
</evidence>
<dbReference type="PROSITE" id="PS51257">
    <property type="entry name" value="PROKAR_LIPOPROTEIN"/>
    <property type="match status" value="1"/>
</dbReference>
<dbReference type="RefSeq" id="WP_382301036.1">
    <property type="nucleotide sequence ID" value="NZ_JBHTLJ010000001.1"/>
</dbReference>
<evidence type="ECO:0000313" key="2">
    <source>
        <dbReference type="Proteomes" id="UP001597163"/>
    </source>
</evidence>
<dbReference type="Proteomes" id="UP001597163">
    <property type="component" value="Unassembled WGS sequence"/>
</dbReference>
<accession>A0ABW3R6X0</accession>
<organism evidence="1 2">
    <name type="scientific">Hwangdonia seohaensis</name>
    <dbReference type="NCBI Taxonomy" id="1240727"/>
    <lineage>
        <taxon>Bacteria</taxon>
        <taxon>Pseudomonadati</taxon>
        <taxon>Bacteroidota</taxon>
        <taxon>Flavobacteriia</taxon>
        <taxon>Flavobacteriales</taxon>
        <taxon>Flavobacteriaceae</taxon>
        <taxon>Hwangdonia</taxon>
    </lineage>
</organism>
<gene>
    <name evidence="1" type="ORF">ACFQ2E_00230</name>
</gene>
<protein>
    <recommendedName>
        <fullName evidence="3">Lipoprotein</fullName>
    </recommendedName>
</protein>
<name>A0ABW3R6X0_9FLAO</name>
<proteinExistence type="predicted"/>
<keyword evidence="2" id="KW-1185">Reference proteome</keyword>
<sequence length="244" mass="28051">MNKLKYILVCFFAFTSCSKDADDDLRNTLEAYVLNRSFEVGQVIACAASDENTNGILTFYYPESGATHIRLYETENAQVDQNDFSNYVQITIPNEPFFNGYLGKFVQSSSNEKWIIVTFELHGEIKMSNPIRSKQNTKPTVWNSEVVIDQSQPNMPNFMWEDDAFGENAIYFQVVSDAQNNLLSGTYTYENHFQYYNTSNVVLNITTQQTPPLLISGNNYNFTLMDVSEDNWVNWVILKTFEAQ</sequence>
<evidence type="ECO:0000313" key="1">
    <source>
        <dbReference type="EMBL" id="MFD1160820.1"/>
    </source>
</evidence>